<feature type="transmembrane region" description="Helical" evidence="6">
    <location>
        <begin position="122"/>
        <end position="142"/>
    </location>
</feature>
<dbReference type="InterPro" id="IPR002293">
    <property type="entry name" value="AA/rel_permease1"/>
</dbReference>
<dbReference type="PANTHER" id="PTHR45649:SF1">
    <property type="entry name" value="TRANSPORTER, PUTATIVE (EUROFUNG)-RELATED"/>
    <property type="match status" value="1"/>
</dbReference>
<keyword evidence="5 6" id="KW-0472">Membrane</keyword>
<accession>A0A9W5YU79</accession>
<dbReference type="Proteomes" id="UP001143548">
    <property type="component" value="Unassembled WGS sequence"/>
</dbReference>
<feature type="transmembrane region" description="Helical" evidence="6">
    <location>
        <begin position="39"/>
        <end position="62"/>
    </location>
</feature>
<reference evidence="7" key="1">
    <citation type="submission" date="2022-07" db="EMBL/GenBank/DDBJ databases">
        <title>Taxonomy of Aspergillus series Nigri: significant species reduction supported by multi-species coalescent approaches.</title>
        <authorList>
            <person name="Bian C."/>
            <person name="Kusuya Y."/>
            <person name="Sklenar F."/>
            <person name="D'hooge E."/>
            <person name="Yaguchi T."/>
            <person name="Takahashi H."/>
            <person name="Hubka V."/>
        </authorList>
    </citation>
    <scope>NUCLEOTIDE SEQUENCE</scope>
    <source>
        <strain evidence="7">CBS 733.88</strain>
    </source>
</reference>
<feature type="transmembrane region" description="Helical" evidence="6">
    <location>
        <begin position="497"/>
        <end position="516"/>
    </location>
</feature>
<feature type="transmembrane region" description="Helical" evidence="6">
    <location>
        <begin position="344"/>
        <end position="363"/>
    </location>
</feature>
<dbReference type="Pfam" id="PF13520">
    <property type="entry name" value="AA_permease_2"/>
    <property type="match status" value="1"/>
</dbReference>
<keyword evidence="4 6" id="KW-1133">Transmembrane helix</keyword>
<dbReference type="Gene3D" id="1.20.1740.10">
    <property type="entry name" value="Amino acid/polyamine transporter I"/>
    <property type="match status" value="1"/>
</dbReference>
<dbReference type="AlphaFoldDB" id="A0A9W5YU79"/>
<dbReference type="GO" id="GO:0022857">
    <property type="term" value="F:transmembrane transporter activity"/>
    <property type="evidence" value="ECO:0007669"/>
    <property type="project" value="InterPro"/>
</dbReference>
<name>A0A9W5YU79_9EURO</name>
<proteinExistence type="predicted"/>
<feature type="transmembrane region" description="Helical" evidence="6">
    <location>
        <begin position="421"/>
        <end position="445"/>
    </location>
</feature>
<gene>
    <name evidence="7" type="ORF">AbraCBS73388_009004</name>
</gene>
<feature type="transmembrane region" description="Helical" evidence="6">
    <location>
        <begin position="185"/>
        <end position="205"/>
    </location>
</feature>
<evidence type="ECO:0000256" key="5">
    <source>
        <dbReference type="ARBA" id="ARBA00023136"/>
    </source>
</evidence>
<keyword evidence="3 6" id="KW-0812">Transmembrane</keyword>
<evidence type="ECO:0008006" key="9">
    <source>
        <dbReference type="Google" id="ProtNLM"/>
    </source>
</evidence>
<feature type="transmembrane region" description="Helical" evidence="6">
    <location>
        <begin position="286"/>
        <end position="311"/>
    </location>
</feature>
<evidence type="ECO:0000256" key="4">
    <source>
        <dbReference type="ARBA" id="ARBA00022989"/>
    </source>
</evidence>
<keyword evidence="2" id="KW-0813">Transport</keyword>
<evidence type="ECO:0000313" key="7">
    <source>
        <dbReference type="EMBL" id="GKZ22824.1"/>
    </source>
</evidence>
<protein>
    <recommendedName>
        <fullName evidence="9">Amino acid permease/ SLC12A domain-containing protein</fullName>
    </recommendedName>
</protein>
<feature type="transmembrane region" description="Helical" evidence="6">
    <location>
        <begin position="211"/>
        <end position="231"/>
    </location>
</feature>
<dbReference type="PANTHER" id="PTHR45649">
    <property type="entry name" value="AMINO-ACID PERMEASE BAT1"/>
    <property type="match status" value="1"/>
</dbReference>
<evidence type="ECO:0000256" key="1">
    <source>
        <dbReference type="ARBA" id="ARBA00004141"/>
    </source>
</evidence>
<feature type="transmembrane region" description="Helical" evidence="6">
    <location>
        <begin position="91"/>
        <end position="110"/>
    </location>
</feature>
<organism evidence="7 8">
    <name type="scientific">Aspergillus brasiliensis</name>
    <dbReference type="NCBI Taxonomy" id="319629"/>
    <lineage>
        <taxon>Eukaryota</taxon>
        <taxon>Fungi</taxon>
        <taxon>Dikarya</taxon>
        <taxon>Ascomycota</taxon>
        <taxon>Pezizomycotina</taxon>
        <taxon>Eurotiomycetes</taxon>
        <taxon>Eurotiomycetidae</taxon>
        <taxon>Eurotiales</taxon>
        <taxon>Aspergillaceae</taxon>
        <taxon>Aspergillus</taxon>
        <taxon>Aspergillus subgen. Circumdati</taxon>
    </lineage>
</organism>
<evidence type="ECO:0000256" key="6">
    <source>
        <dbReference type="SAM" id="Phobius"/>
    </source>
</evidence>
<feature type="transmembrane region" description="Helical" evidence="6">
    <location>
        <begin position="466"/>
        <end position="485"/>
    </location>
</feature>
<feature type="transmembrane region" description="Helical" evidence="6">
    <location>
        <begin position="395"/>
        <end position="415"/>
    </location>
</feature>
<dbReference type="PIRSF" id="PIRSF006060">
    <property type="entry name" value="AA_transporter"/>
    <property type="match status" value="1"/>
</dbReference>
<dbReference type="GO" id="GO:0016020">
    <property type="term" value="C:membrane"/>
    <property type="evidence" value="ECO:0007669"/>
    <property type="project" value="UniProtKB-SubCell"/>
</dbReference>
<feature type="transmembrane region" description="Helical" evidence="6">
    <location>
        <begin position="148"/>
        <end position="173"/>
    </location>
</feature>
<dbReference type="EMBL" id="BROQ01000058">
    <property type="protein sequence ID" value="GKZ22824.1"/>
    <property type="molecule type" value="Genomic_DNA"/>
</dbReference>
<evidence type="ECO:0000256" key="3">
    <source>
        <dbReference type="ARBA" id="ARBA00022692"/>
    </source>
</evidence>
<comment type="caution">
    <text evidence="7">The sequence shown here is derived from an EMBL/GenBank/DDBJ whole genome shotgun (WGS) entry which is preliminary data.</text>
</comment>
<comment type="subcellular location">
    <subcellularLocation>
        <location evidence="1">Membrane</location>
        <topology evidence="1">Multi-pass membrane protein</topology>
    </subcellularLocation>
</comment>
<sequence>MSFKHGEMAIQELGSQQYKNRDDEDMAKFGRKQRFERNFGFLSMLGFTTTMMCTWEAVLTYVKTYIIKSYGADHEYSANPAAMTDGGPATLVYGFIFCWIGALLTAASLAEMASMAPTSAGQYHWVSMLAPKGQAVFLSWVTGWLDMIGWWANTASGVYFAATVLQGLLVLNYDGYDFQRWHGTLLMFAALVICLLVNSVGARILPKIEGLILILHTAGFLAILIPLVYLAPHKNAKFVFANFTNTSGWKNSGLTWLIGLMGTNLPFIGYDGPCHMSEEVVNASVIVPWCMIATIMLNGILGFAMVLAFLFCVGDLDAALDSATGYDFIEVFFNATKSHAGTSVMTAIVIALTICASFGFLASSSRLTWALAKDKGIPFADFLSHISTATSGSALPLRAIALCAIITAITCLINIGSSAAFNAMISLTTAGLFSSYEIAIVLMLIKKLKNEPLPYGPWTLGRRWGILINIGSICFLTITIFFSFFPEELPVTPTNMNWSIVVFMGEFLLGLGWYLVRGRKIYNGPVMDVPVAVPVGGESVMGGDRDGDGVDD</sequence>
<evidence type="ECO:0000256" key="2">
    <source>
        <dbReference type="ARBA" id="ARBA00022448"/>
    </source>
</evidence>
<evidence type="ECO:0000313" key="8">
    <source>
        <dbReference type="Proteomes" id="UP001143548"/>
    </source>
</evidence>